<evidence type="ECO:0000313" key="1">
    <source>
        <dbReference type="EMBL" id="KAJ6997094.1"/>
    </source>
</evidence>
<protein>
    <submittedName>
        <fullName evidence="1">Uncharacterized protein</fullName>
    </submittedName>
</protein>
<evidence type="ECO:0000313" key="2">
    <source>
        <dbReference type="Proteomes" id="UP001164929"/>
    </source>
</evidence>
<sequence>MNLFLHQSAFKNWTPRIVLEVKKYSGRWWALDPVKSPMLFFEKSKPLIPPVLSGVGLNKLGFDCVDSLARSALLFAFHPQLLQLCSTN</sequence>
<dbReference type="EMBL" id="JAQIZT010000005">
    <property type="protein sequence ID" value="KAJ6997094.1"/>
    <property type="molecule type" value="Genomic_DNA"/>
</dbReference>
<comment type="caution">
    <text evidence="1">The sequence shown here is derived from an EMBL/GenBank/DDBJ whole genome shotgun (WGS) entry which is preliminary data.</text>
</comment>
<dbReference type="AlphaFoldDB" id="A0AAD6QUT2"/>
<keyword evidence="2" id="KW-1185">Reference proteome</keyword>
<name>A0AAD6QUT2_9ROSI</name>
<dbReference type="Proteomes" id="UP001164929">
    <property type="component" value="Chromosome 5"/>
</dbReference>
<organism evidence="1 2">
    <name type="scientific">Populus alba x Populus x berolinensis</name>
    <dbReference type="NCBI Taxonomy" id="444605"/>
    <lineage>
        <taxon>Eukaryota</taxon>
        <taxon>Viridiplantae</taxon>
        <taxon>Streptophyta</taxon>
        <taxon>Embryophyta</taxon>
        <taxon>Tracheophyta</taxon>
        <taxon>Spermatophyta</taxon>
        <taxon>Magnoliopsida</taxon>
        <taxon>eudicotyledons</taxon>
        <taxon>Gunneridae</taxon>
        <taxon>Pentapetalae</taxon>
        <taxon>rosids</taxon>
        <taxon>fabids</taxon>
        <taxon>Malpighiales</taxon>
        <taxon>Salicaceae</taxon>
        <taxon>Saliceae</taxon>
        <taxon>Populus</taxon>
    </lineage>
</organism>
<reference evidence="1" key="1">
    <citation type="journal article" date="2023" name="Mol. Ecol. Resour.">
        <title>Chromosome-level genome assembly of a triploid poplar Populus alba 'Berolinensis'.</title>
        <authorList>
            <person name="Chen S."/>
            <person name="Yu Y."/>
            <person name="Wang X."/>
            <person name="Wang S."/>
            <person name="Zhang T."/>
            <person name="Zhou Y."/>
            <person name="He R."/>
            <person name="Meng N."/>
            <person name="Wang Y."/>
            <person name="Liu W."/>
            <person name="Liu Z."/>
            <person name="Liu J."/>
            <person name="Guo Q."/>
            <person name="Huang H."/>
            <person name="Sederoff R.R."/>
            <person name="Wang G."/>
            <person name="Qu G."/>
            <person name="Chen S."/>
        </authorList>
    </citation>
    <scope>NUCLEOTIDE SEQUENCE</scope>
    <source>
        <strain evidence="1">SC-2020</strain>
    </source>
</reference>
<gene>
    <name evidence="1" type="ORF">NC653_013614</name>
</gene>
<accession>A0AAD6QUT2</accession>
<proteinExistence type="predicted"/>